<sequence>MATKNKGTHDFNHSVYVNSSRLSLLCYLRHHGYAPFTQELMCSLDFQFSTIATLSVHHSRSFLP</sequence>
<dbReference type="EMBL" id="PDCK01000045">
    <property type="protein sequence ID" value="PRQ18105.1"/>
    <property type="molecule type" value="Genomic_DNA"/>
</dbReference>
<comment type="caution">
    <text evidence="1">The sequence shown here is derived from an EMBL/GenBank/DDBJ whole genome shotgun (WGS) entry which is preliminary data.</text>
</comment>
<dbReference type="Proteomes" id="UP000238479">
    <property type="component" value="Chromosome 7"/>
</dbReference>
<keyword evidence="2" id="KW-1185">Reference proteome</keyword>
<proteinExistence type="predicted"/>
<organism evidence="1 2">
    <name type="scientific">Rosa chinensis</name>
    <name type="common">China rose</name>
    <dbReference type="NCBI Taxonomy" id="74649"/>
    <lineage>
        <taxon>Eukaryota</taxon>
        <taxon>Viridiplantae</taxon>
        <taxon>Streptophyta</taxon>
        <taxon>Embryophyta</taxon>
        <taxon>Tracheophyta</taxon>
        <taxon>Spermatophyta</taxon>
        <taxon>Magnoliopsida</taxon>
        <taxon>eudicotyledons</taxon>
        <taxon>Gunneridae</taxon>
        <taxon>Pentapetalae</taxon>
        <taxon>rosids</taxon>
        <taxon>fabids</taxon>
        <taxon>Rosales</taxon>
        <taxon>Rosaceae</taxon>
        <taxon>Rosoideae</taxon>
        <taxon>Rosoideae incertae sedis</taxon>
        <taxon>Rosa</taxon>
    </lineage>
</organism>
<protein>
    <submittedName>
        <fullName evidence="1">Uncharacterized protein</fullName>
    </submittedName>
</protein>
<dbReference type="AlphaFoldDB" id="A0A2P6P853"/>
<accession>A0A2P6P853</accession>
<gene>
    <name evidence="1" type="ORF">RchiOBHm_Chr7g0202241</name>
</gene>
<evidence type="ECO:0000313" key="2">
    <source>
        <dbReference type="Proteomes" id="UP000238479"/>
    </source>
</evidence>
<reference evidence="1 2" key="1">
    <citation type="journal article" date="2018" name="Nat. Genet.">
        <title>The Rosa genome provides new insights in the design of modern roses.</title>
        <authorList>
            <person name="Bendahmane M."/>
        </authorList>
    </citation>
    <scope>NUCLEOTIDE SEQUENCE [LARGE SCALE GENOMIC DNA]</scope>
    <source>
        <strain evidence="2">cv. Old Blush</strain>
    </source>
</reference>
<name>A0A2P6P853_ROSCH</name>
<evidence type="ECO:0000313" key="1">
    <source>
        <dbReference type="EMBL" id="PRQ18105.1"/>
    </source>
</evidence>
<dbReference type="Gramene" id="PRQ18105">
    <property type="protein sequence ID" value="PRQ18105"/>
    <property type="gene ID" value="RchiOBHm_Chr7g0202241"/>
</dbReference>